<evidence type="ECO:0000259" key="5">
    <source>
        <dbReference type="SMART" id="SM00853"/>
    </source>
</evidence>
<dbReference type="Gene3D" id="3.30.230.10">
    <property type="match status" value="1"/>
</dbReference>
<dbReference type="HOGENOM" id="CLU_004131_4_1_14"/>
<dbReference type="InterPro" id="IPR037198">
    <property type="entry name" value="MutL_C_sf"/>
</dbReference>
<comment type="function">
    <text evidence="4">This protein is involved in the repair of mismatches in DNA. It is required for dam-dependent methyl-directed DNA mismatch repair. May act as a 'molecular matchmaker', a protein that promotes the formation of a stable complex between two or more DNA-binding proteins in an ATP-dependent manner without itself being part of a final effector complex.</text>
</comment>
<dbReference type="HAMAP" id="MF_00149">
    <property type="entry name" value="DNA_mis_repair"/>
    <property type="match status" value="1"/>
</dbReference>
<dbReference type="InterPro" id="IPR002099">
    <property type="entry name" value="MutL/Mlh/PMS"/>
</dbReference>
<dbReference type="GO" id="GO:0016887">
    <property type="term" value="F:ATP hydrolysis activity"/>
    <property type="evidence" value="ECO:0007669"/>
    <property type="project" value="InterPro"/>
</dbReference>
<dbReference type="SMART" id="SM00853">
    <property type="entry name" value="MutL_C"/>
    <property type="match status" value="1"/>
</dbReference>
<dbReference type="InterPro" id="IPR020568">
    <property type="entry name" value="Ribosomal_Su5_D2-typ_SF"/>
</dbReference>
<dbReference type="InterPro" id="IPR020667">
    <property type="entry name" value="DNA_mismatch_repair_MutL"/>
</dbReference>
<dbReference type="Proteomes" id="UP000032737">
    <property type="component" value="Chromosome"/>
</dbReference>
<evidence type="ECO:0000313" key="7">
    <source>
        <dbReference type="EMBL" id="CCV66028.1"/>
    </source>
</evidence>
<name>U4KRS9_9MOLU</name>
<protein>
    <recommendedName>
        <fullName evidence="4">DNA mismatch repair protein MutL</fullName>
    </recommendedName>
</protein>
<dbReference type="AlphaFoldDB" id="U4KRS9"/>
<dbReference type="PANTHER" id="PTHR10073">
    <property type="entry name" value="DNA MISMATCH REPAIR PROTEIN MLH, PMS, MUTL"/>
    <property type="match status" value="1"/>
</dbReference>
<dbReference type="Pfam" id="PF08676">
    <property type="entry name" value="MutL_C"/>
    <property type="match status" value="1"/>
</dbReference>
<feature type="domain" description="DNA mismatch repair protein S5" evidence="6">
    <location>
        <begin position="208"/>
        <end position="326"/>
    </location>
</feature>
<dbReference type="KEGG" id="abra:BN85310070"/>
<dbReference type="PANTHER" id="PTHR10073:SF12">
    <property type="entry name" value="DNA MISMATCH REPAIR PROTEIN MLH1"/>
    <property type="match status" value="1"/>
</dbReference>
<dbReference type="GO" id="GO:0006298">
    <property type="term" value="P:mismatch repair"/>
    <property type="evidence" value="ECO:0007669"/>
    <property type="project" value="UniProtKB-UniRule"/>
</dbReference>
<dbReference type="OrthoDB" id="9763467at2"/>
<dbReference type="FunFam" id="3.30.565.10:FF:000003">
    <property type="entry name" value="DNA mismatch repair endonuclease MutL"/>
    <property type="match status" value="1"/>
</dbReference>
<dbReference type="GO" id="GO:0032300">
    <property type="term" value="C:mismatch repair complex"/>
    <property type="evidence" value="ECO:0007669"/>
    <property type="project" value="InterPro"/>
</dbReference>
<evidence type="ECO:0000313" key="8">
    <source>
        <dbReference type="Proteomes" id="UP000032737"/>
    </source>
</evidence>
<evidence type="ECO:0000256" key="4">
    <source>
        <dbReference type="HAMAP-Rule" id="MF_00149"/>
    </source>
</evidence>
<evidence type="ECO:0000259" key="6">
    <source>
        <dbReference type="SMART" id="SM01340"/>
    </source>
</evidence>
<dbReference type="SUPFAM" id="SSF55874">
    <property type="entry name" value="ATPase domain of HSP90 chaperone/DNA topoisomerase II/histidine kinase"/>
    <property type="match status" value="1"/>
</dbReference>
<dbReference type="GO" id="GO:0030983">
    <property type="term" value="F:mismatched DNA binding"/>
    <property type="evidence" value="ECO:0007669"/>
    <property type="project" value="InterPro"/>
</dbReference>
<dbReference type="Gene3D" id="3.30.565.10">
    <property type="entry name" value="Histidine kinase-like ATPase, C-terminal domain"/>
    <property type="match status" value="1"/>
</dbReference>
<dbReference type="STRING" id="61635.BN85310070"/>
<dbReference type="GO" id="GO:0005524">
    <property type="term" value="F:ATP binding"/>
    <property type="evidence" value="ECO:0007669"/>
    <property type="project" value="InterPro"/>
</dbReference>
<dbReference type="NCBIfam" id="TIGR00585">
    <property type="entry name" value="mutl"/>
    <property type="match status" value="1"/>
</dbReference>
<dbReference type="Gene3D" id="3.30.1540.20">
    <property type="entry name" value="MutL, C-terminal domain, dimerisation subdomain"/>
    <property type="match status" value="1"/>
</dbReference>
<organism evidence="7 8">
    <name type="scientific">Acholeplasma brassicae</name>
    <dbReference type="NCBI Taxonomy" id="61635"/>
    <lineage>
        <taxon>Bacteria</taxon>
        <taxon>Bacillati</taxon>
        <taxon>Mycoplasmatota</taxon>
        <taxon>Mollicutes</taxon>
        <taxon>Acholeplasmatales</taxon>
        <taxon>Acholeplasmataceae</taxon>
        <taxon>Acholeplasma</taxon>
    </lineage>
</organism>
<dbReference type="InterPro" id="IPR013507">
    <property type="entry name" value="DNA_mismatch_S5_2-like"/>
</dbReference>
<dbReference type="GO" id="GO:0140664">
    <property type="term" value="F:ATP-dependent DNA damage sensor activity"/>
    <property type="evidence" value="ECO:0007669"/>
    <property type="project" value="InterPro"/>
</dbReference>
<dbReference type="InterPro" id="IPR042121">
    <property type="entry name" value="MutL_C_regsub"/>
</dbReference>
<comment type="similarity">
    <text evidence="1 4">Belongs to the DNA mismatch repair MutL/HexB family.</text>
</comment>
<keyword evidence="2 4" id="KW-0227">DNA damage</keyword>
<dbReference type="SMART" id="SM01340">
    <property type="entry name" value="DNA_mis_repair"/>
    <property type="match status" value="1"/>
</dbReference>
<dbReference type="InterPro" id="IPR038973">
    <property type="entry name" value="MutL/Mlh/Pms-like"/>
</dbReference>
<dbReference type="Gene3D" id="3.30.1370.100">
    <property type="entry name" value="MutL, C-terminal domain, regulatory subdomain"/>
    <property type="match status" value="1"/>
</dbReference>
<dbReference type="CDD" id="cd16926">
    <property type="entry name" value="HATPase_MutL-MLH-PMS-like"/>
    <property type="match status" value="1"/>
</dbReference>
<reference evidence="7 8" key="1">
    <citation type="journal article" date="2013" name="J. Mol. Microbiol. Biotechnol.">
        <title>Analysis of the Complete Genomes of Acholeplasma brassicae , A. palmae and A. laidlawii and Their Comparison to the Obligate Parasites from ' Candidatus Phytoplasma'.</title>
        <authorList>
            <person name="Kube M."/>
            <person name="Siewert C."/>
            <person name="Migdoll A.M."/>
            <person name="Duduk B."/>
            <person name="Holz S."/>
            <person name="Rabus R."/>
            <person name="Seemuller E."/>
            <person name="Mitrovic J."/>
            <person name="Muller I."/>
            <person name="Buttner C."/>
            <person name="Reinhardt R."/>
        </authorList>
    </citation>
    <scope>NUCLEOTIDE SEQUENCE [LARGE SCALE GENOMIC DNA]</scope>
    <source>
        <strain evidence="8">0502</strain>
    </source>
</reference>
<dbReference type="SUPFAM" id="SSF118116">
    <property type="entry name" value="DNA mismatch repair protein MutL"/>
    <property type="match status" value="1"/>
</dbReference>
<evidence type="ECO:0000256" key="3">
    <source>
        <dbReference type="ARBA" id="ARBA00023204"/>
    </source>
</evidence>
<dbReference type="SUPFAM" id="SSF54211">
    <property type="entry name" value="Ribosomal protein S5 domain 2-like"/>
    <property type="match status" value="1"/>
</dbReference>
<feature type="domain" description="MutL C-terminal dimerisation" evidence="5">
    <location>
        <begin position="409"/>
        <end position="551"/>
    </location>
</feature>
<dbReference type="RefSeq" id="WP_030004890.1">
    <property type="nucleotide sequence ID" value="NC_022549.1"/>
</dbReference>
<dbReference type="InterPro" id="IPR014790">
    <property type="entry name" value="MutL_C"/>
</dbReference>
<dbReference type="Pfam" id="PF13589">
    <property type="entry name" value="HATPase_c_3"/>
    <property type="match status" value="1"/>
</dbReference>
<dbReference type="EMBL" id="FO681348">
    <property type="protein sequence ID" value="CCV66028.1"/>
    <property type="molecule type" value="Genomic_DNA"/>
</dbReference>
<keyword evidence="3 4" id="KW-0234">DNA repair</keyword>
<dbReference type="InterPro" id="IPR014721">
    <property type="entry name" value="Ribsml_uS5_D2-typ_fold_subgr"/>
</dbReference>
<sequence>MARIIKLDERLSNMIAAGEVVSRPASALKELIENAIDAEATSIEIHIKDYGLGEIKVIDNGVGMDKDDIHLAFFRHATSKIKNEYDLAHIKSLGFRGEAIPSIASVSKLTIKSKTNDGSGYQVTYHGGKLYSDGSSALNEGTEVIVNDLFYNVPARLKYIKSPQTELAYIQEVVDEAMLSNPEVRFILTHEDKVLKQSFGDKSYPNLFAQIHGKEIGRTLEKATINENDIRIDAFLASPTYNKAKKNDITILVNGRTIKNYLLINAVVEGYHTYIMVNRYPIAVIRITIDPSLIDVNVHPQKREIKLSNEYVLASMIRKLIYQTLTKKPRIIEDVLKPMDSATENYKQLSGFEDALLTIKEEQLPKLGPTDYVEYKSNGNQEIINDINNFEEQKVEFNEVKRGIPDFDYVGTYAGTYLLFQNKEGLFLVDQHAAAERIRYEIYYKKLGEPSQTRKQLLVPHLYDFRANEKNMIDSNQTLFQKLGLLFEPFGQNSYHLREIPIWLDEKDLDYMIYGMIEELDRYQTIDLSRLRDQLAKDISCKGAIKANKALNSDEIYHLMSELRNCENPYFCPHGRPIIISFSLYEIEKKFKRIV</sequence>
<dbReference type="InterPro" id="IPR036890">
    <property type="entry name" value="HATPase_C_sf"/>
</dbReference>
<accession>U4KRS9</accession>
<evidence type="ECO:0000256" key="2">
    <source>
        <dbReference type="ARBA" id="ARBA00022763"/>
    </source>
</evidence>
<proteinExistence type="inferred from homology"/>
<dbReference type="CDD" id="cd00782">
    <property type="entry name" value="MutL_Trans"/>
    <property type="match status" value="1"/>
</dbReference>
<dbReference type="Pfam" id="PF01119">
    <property type="entry name" value="DNA_mis_repair"/>
    <property type="match status" value="1"/>
</dbReference>
<gene>
    <name evidence="4 7" type="primary">mutL</name>
    <name evidence="7" type="ORF">BN85310070</name>
</gene>
<keyword evidence="8" id="KW-1185">Reference proteome</keyword>
<dbReference type="InterPro" id="IPR042120">
    <property type="entry name" value="MutL_C_dimsub"/>
</dbReference>
<evidence type="ECO:0000256" key="1">
    <source>
        <dbReference type="ARBA" id="ARBA00006082"/>
    </source>
</evidence>